<organism evidence="3 4">
    <name type="scientific">Sinomonas terrae</name>
    <dbReference type="NCBI Taxonomy" id="2908838"/>
    <lineage>
        <taxon>Bacteria</taxon>
        <taxon>Bacillati</taxon>
        <taxon>Actinomycetota</taxon>
        <taxon>Actinomycetes</taxon>
        <taxon>Micrococcales</taxon>
        <taxon>Micrococcaceae</taxon>
        <taxon>Sinomonas</taxon>
    </lineage>
</organism>
<evidence type="ECO:0000256" key="2">
    <source>
        <dbReference type="RuleBase" id="RU363013"/>
    </source>
</evidence>
<comment type="similarity">
    <text evidence="2">Belongs to the triosephosphate isomerase family.</text>
</comment>
<name>A0ABS9TVR3_9MICC</name>
<dbReference type="Gene3D" id="3.20.20.70">
    <property type="entry name" value="Aldolase class I"/>
    <property type="match status" value="1"/>
</dbReference>
<dbReference type="EMBL" id="JAKZBV010000001">
    <property type="protein sequence ID" value="MCH6468446.1"/>
    <property type="molecule type" value="Genomic_DNA"/>
</dbReference>
<keyword evidence="2" id="KW-0963">Cytoplasm</keyword>
<dbReference type="CDD" id="cd00311">
    <property type="entry name" value="TIM"/>
    <property type="match status" value="1"/>
</dbReference>
<sequence>MTESAPPAPAAGGGARPIVLGVSFKLYLDVDSTVEWAKTVAEAVRDHPAVKGGRVRLFVLPSLPAIPGVVDALQGTGVGVGAQDLFWEDRGAFTGAVSGADLRTVGCSYAEIGHAERRALFGEDDVILGRKLVAALRNGLTPVLCVGETVKSDPQTAARETAAELEAVTRDLPASDGGHDLIVAYEPRWAIGQAEAADPDYAGTVIAGLRQVLESDERIGSSSILYGGSAQPGTLSALRETADGLFLGRFAHDPRRFGLVLDEALALRDPQLRTG</sequence>
<dbReference type="PROSITE" id="PS51440">
    <property type="entry name" value="TIM_2"/>
    <property type="match status" value="1"/>
</dbReference>
<proteinExistence type="inferred from homology"/>
<comment type="subcellular location">
    <subcellularLocation>
        <location evidence="2">Cytoplasm</location>
    </subcellularLocation>
</comment>
<accession>A0ABS9TVR3</accession>
<dbReference type="GO" id="GO:0016853">
    <property type="term" value="F:isomerase activity"/>
    <property type="evidence" value="ECO:0007669"/>
    <property type="project" value="UniProtKB-KW"/>
</dbReference>
<dbReference type="Pfam" id="PF00121">
    <property type="entry name" value="TIM"/>
    <property type="match status" value="1"/>
</dbReference>
<comment type="caution">
    <text evidence="3">The sequence shown here is derived from an EMBL/GenBank/DDBJ whole genome shotgun (WGS) entry which is preliminary data.</text>
</comment>
<dbReference type="PANTHER" id="PTHR21139:SF2">
    <property type="entry name" value="TRIOSEPHOSPHATE ISOMERASE"/>
    <property type="match status" value="1"/>
</dbReference>
<comment type="catalytic activity">
    <reaction evidence="2">
        <text>D-glyceraldehyde 3-phosphate = dihydroxyacetone phosphate</text>
        <dbReference type="Rhea" id="RHEA:18585"/>
        <dbReference type="ChEBI" id="CHEBI:57642"/>
        <dbReference type="ChEBI" id="CHEBI:59776"/>
        <dbReference type="EC" id="5.3.1.1"/>
    </reaction>
</comment>
<dbReference type="InterPro" id="IPR000652">
    <property type="entry name" value="Triosephosphate_isomerase"/>
</dbReference>
<keyword evidence="4" id="KW-1185">Reference proteome</keyword>
<dbReference type="RefSeq" id="WP_241050160.1">
    <property type="nucleotide sequence ID" value="NZ_JAKZBV010000001.1"/>
</dbReference>
<comment type="pathway">
    <text evidence="2">Carbohydrate biosynthesis; gluconeogenesis.</text>
</comment>
<keyword evidence="2" id="KW-0324">Glycolysis</keyword>
<dbReference type="PANTHER" id="PTHR21139">
    <property type="entry name" value="TRIOSEPHOSPHATE ISOMERASE"/>
    <property type="match status" value="1"/>
</dbReference>
<keyword evidence="1 2" id="KW-0413">Isomerase</keyword>
<evidence type="ECO:0000256" key="1">
    <source>
        <dbReference type="ARBA" id="ARBA00023235"/>
    </source>
</evidence>
<comment type="subunit">
    <text evidence="2">Homodimer.</text>
</comment>
<dbReference type="Proteomes" id="UP001202922">
    <property type="component" value="Unassembled WGS sequence"/>
</dbReference>
<dbReference type="SUPFAM" id="SSF51351">
    <property type="entry name" value="Triosephosphate isomerase (TIM)"/>
    <property type="match status" value="1"/>
</dbReference>
<dbReference type="InterPro" id="IPR013785">
    <property type="entry name" value="Aldolase_TIM"/>
</dbReference>
<dbReference type="EC" id="5.3.1.1" evidence="2"/>
<gene>
    <name evidence="3" type="ORF">L0M17_00340</name>
</gene>
<comment type="pathway">
    <text evidence="2">Carbohydrate degradation; glycolysis; D-glyceraldehyde 3-phosphate from glycerone phosphate: step 1/1.</text>
</comment>
<protein>
    <recommendedName>
        <fullName evidence="2">Triosephosphate isomerase</fullName>
        <ecNumber evidence="2">5.3.1.1</ecNumber>
    </recommendedName>
</protein>
<dbReference type="InterPro" id="IPR035990">
    <property type="entry name" value="TIM_sf"/>
</dbReference>
<keyword evidence="2" id="KW-0312">Gluconeogenesis</keyword>
<evidence type="ECO:0000313" key="3">
    <source>
        <dbReference type="EMBL" id="MCH6468446.1"/>
    </source>
</evidence>
<reference evidence="3 4" key="1">
    <citation type="submission" date="2022-03" db="EMBL/GenBank/DDBJ databases">
        <title>Sinomonas sp. isolated from a soil.</title>
        <authorList>
            <person name="Han J."/>
            <person name="Kim D.-U."/>
        </authorList>
    </citation>
    <scope>NUCLEOTIDE SEQUENCE [LARGE SCALE GENOMIC DNA]</scope>
    <source>
        <strain evidence="3 4">5-5</strain>
    </source>
</reference>
<evidence type="ECO:0000313" key="4">
    <source>
        <dbReference type="Proteomes" id="UP001202922"/>
    </source>
</evidence>